<feature type="domain" description="ER-bound oxygenase mpaB/mpaB'/Rubber oxygenase catalytic" evidence="2">
    <location>
        <begin position="37"/>
        <end position="261"/>
    </location>
</feature>
<feature type="compositionally biased region" description="Low complexity" evidence="1">
    <location>
        <begin position="17"/>
        <end position="27"/>
    </location>
</feature>
<protein>
    <recommendedName>
        <fullName evidence="2">ER-bound oxygenase mpaB/mpaB'/Rubber oxygenase catalytic domain-containing protein</fullName>
    </recommendedName>
</protein>
<evidence type="ECO:0000313" key="3">
    <source>
        <dbReference type="EMBL" id="CAA9331304.1"/>
    </source>
</evidence>
<evidence type="ECO:0000256" key="1">
    <source>
        <dbReference type="SAM" id="MobiDB-lite"/>
    </source>
</evidence>
<dbReference type="PANTHER" id="PTHR36151">
    <property type="entry name" value="BLR2777 PROTEIN"/>
    <property type="match status" value="1"/>
</dbReference>
<sequence length="298" mass="32054">MCRAGRRASLTAMSAQTDAADPTAPDPGLYGPDSVTWRVHADPSMALAGLRALLLQAVHPLAMAGVVQHSDFREDPWGRLFRTAEYVGVTTYGTTAQARRAGARVRGIHRKLAGIEPESGTAYRVDDPDLLRWVHCVEVESFLSTAVRCGLRLSDAERDRYYVEQLTGAELVGLDPATVPASVGQMAAYFRDVQPSLRVTAGAREAARFVLWPPMPALVALGTPARPAWVALGTAAFAMLPRWARRLYSLPGLPTTDLAATAAGLAFRSGLLVVPDALRAGPHLKDARRRLEVAGELP</sequence>
<reference evidence="3" key="1">
    <citation type="submission" date="2020-02" db="EMBL/GenBank/DDBJ databases">
        <authorList>
            <person name="Meier V. D."/>
        </authorList>
    </citation>
    <scope>NUCLEOTIDE SEQUENCE</scope>
    <source>
        <strain evidence="3">AVDCRST_MAG07</strain>
    </source>
</reference>
<accession>A0A6J4LG74</accession>
<gene>
    <name evidence="3" type="ORF">AVDCRST_MAG07-1747</name>
</gene>
<evidence type="ECO:0000259" key="2">
    <source>
        <dbReference type="Pfam" id="PF09995"/>
    </source>
</evidence>
<dbReference type="InterPro" id="IPR018713">
    <property type="entry name" value="MPAB/Lcp_cat_dom"/>
</dbReference>
<proteinExistence type="predicted"/>
<dbReference type="Pfam" id="PF09995">
    <property type="entry name" value="MPAB_Lcp_cat"/>
    <property type="match status" value="1"/>
</dbReference>
<dbReference type="PANTHER" id="PTHR36151:SF3">
    <property type="entry name" value="ER-BOUND OXYGENASE MPAB_MPAB'_RUBBER OXYGENASE CATALYTIC DOMAIN-CONTAINING PROTEIN"/>
    <property type="match status" value="1"/>
</dbReference>
<dbReference type="AlphaFoldDB" id="A0A6J4LG74"/>
<organism evidence="3">
    <name type="scientific">uncultured Frankineae bacterium</name>
    <dbReference type="NCBI Taxonomy" id="437475"/>
    <lineage>
        <taxon>Bacteria</taxon>
        <taxon>Bacillati</taxon>
        <taxon>Actinomycetota</taxon>
        <taxon>Actinomycetes</taxon>
        <taxon>Frankiales</taxon>
        <taxon>environmental samples</taxon>
    </lineage>
</organism>
<feature type="region of interest" description="Disordered" evidence="1">
    <location>
        <begin position="1"/>
        <end position="28"/>
    </location>
</feature>
<dbReference type="EMBL" id="CADCUB010000092">
    <property type="protein sequence ID" value="CAA9331304.1"/>
    <property type="molecule type" value="Genomic_DNA"/>
</dbReference>
<dbReference type="GO" id="GO:0016491">
    <property type="term" value="F:oxidoreductase activity"/>
    <property type="evidence" value="ECO:0007669"/>
    <property type="project" value="InterPro"/>
</dbReference>
<name>A0A6J4LG74_9ACTN</name>